<comment type="caution">
    <text evidence="1">The sequence shown here is derived from an EMBL/GenBank/DDBJ whole genome shotgun (WGS) entry which is preliminary data.</text>
</comment>
<accession>A0ACC3MUZ6</accession>
<dbReference type="EMBL" id="JAUTXU010000141">
    <property type="protein sequence ID" value="KAK3704279.1"/>
    <property type="molecule type" value="Genomic_DNA"/>
</dbReference>
<gene>
    <name evidence="1" type="ORF">LTR37_013953</name>
</gene>
<dbReference type="Proteomes" id="UP001281147">
    <property type="component" value="Unassembled WGS sequence"/>
</dbReference>
<proteinExistence type="predicted"/>
<keyword evidence="2" id="KW-1185">Reference proteome</keyword>
<sequence length="631" mass="68393">MSEIENKPVMATETPITEPTITEQPEVMSENVSKPEPTNTIAPAAESSKPVEPEIATETKPEIAPAEHKQEEVAPVAEKKPVEPITEGQLTLKGPGLLKSIIPSKKEFWLSDDAVSSQSLNSYMRGEKPEIAHAVVAWATQTGKGLLFFNKKGESNKKQPGHVLPMYDATDLRKESSHDIAFKLHGQELVLKATSDTERDGWYMSLEKAVEMGKAQKDEVRESEGYKSEMEKLNKPNVAAASNAAAAKRSQSQPKKSMDVDNTDDSLRKNSADLGDEKKARSTSRGGVLGRLKNKKDETEMKREERKEDQEEKKVEPIPVEESRTEETAAAGTTGAAIGAGWVPASSVNDTKDEEKKNEAVASPVETKPEDKSKPAKRGSIFGKMPGSWMKSPTKEKDQKDAELRPEIPPKDNVVSENPPQLPVTATQPPMDQPTTTEGNVKPEMTETSTPGKERPGFLSGLSFMNKRNRSVSPSTNTNGETPAKTEEVAAAEVPKEPEPIEAGNTDAPVANTIAAEPLKTEEPKDAEPKMDEPKTDSTPNKRQSMLGSLGRRASKAFKGMQTPKKENTVPVTETRNTETLVAAPAQDKPDTNGESKPVETEQPQQIGDVVPDAISAGRPEHQPAAVSASA</sequence>
<reference evidence="1" key="1">
    <citation type="submission" date="2023-07" db="EMBL/GenBank/DDBJ databases">
        <title>Black Yeasts Isolated from many extreme environments.</title>
        <authorList>
            <person name="Coleine C."/>
            <person name="Stajich J.E."/>
            <person name="Selbmann L."/>
        </authorList>
    </citation>
    <scope>NUCLEOTIDE SEQUENCE</scope>
    <source>
        <strain evidence="1">CCFEE 5714</strain>
    </source>
</reference>
<evidence type="ECO:0000313" key="1">
    <source>
        <dbReference type="EMBL" id="KAK3704279.1"/>
    </source>
</evidence>
<name>A0ACC3MUZ6_9PEZI</name>
<protein>
    <submittedName>
        <fullName evidence="1">Uncharacterized protein</fullName>
    </submittedName>
</protein>
<organism evidence="1 2">
    <name type="scientific">Vermiconidia calcicola</name>
    <dbReference type="NCBI Taxonomy" id="1690605"/>
    <lineage>
        <taxon>Eukaryota</taxon>
        <taxon>Fungi</taxon>
        <taxon>Dikarya</taxon>
        <taxon>Ascomycota</taxon>
        <taxon>Pezizomycotina</taxon>
        <taxon>Dothideomycetes</taxon>
        <taxon>Dothideomycetidae</taxon>
        <taxon>Mycosphaerellales</taxon>
        <taxon>Extremaceae</taxon>
        <taxon>Vermiconidia</taxon>
    </lineage>
</organism>
<evidence type="ECO:0000313" key="2">
    <source>
        <dbReference type="Proteomes" id="UP001281147"/>
    </source>
</evidence>